<dbReference type="InterPro" id="IPR047655">
    <property type="entry name" value="Transpos_IS630-like"/>
</dbReference>
<dbReference type="InterPro" id="IPR012337">
    <property type="entry name" value="RNaseH-like_sf"/>
</dbReference>
<keyword evidence="4" id="KW-1185">Reference proteome</keyword>
<sequence length="182" mass="20793">GQARYFFVDAAHFVLGAFLGILWSFSRLFVKASAGRKRFNVLGALNAITHELVMVTNDTYITADTVCDLLRRIAELNLGVPITLVLDNARYQKCNIVTALALQLNIELLYLPAYSPNLNLIERLWKFVKKKVLYSKYYDNFPDFQNAITDCLNQTHTTHKKELDSLLTLNFQAFKKCDLVPI</sequence>
<dbReference type="PANTHER" id="PTHR46564">
    <property type="entry name" value="TRANSPOSASE"/>
    <property type="match status" value="1"/>
</dbReference>
<dbReference type="SUPFAM" id="SSF53098">
    <property type="entry name" value="Ribonuclease H-like"/>
    <property type="match status" value="1"/>
</dbReference>
<dbReference type="EMBL" id="JAAIJQ010000016">
    <property type="protein sequence ID" value="NEV61763.1"/>
    <property type="molecule type" value="Genomic_DNA"/>
</dbReference>
<dbReference type="Gene3D" id="3.30.420.10">
    <property type="entry name" value="Ribonuclease H-like superfamily/Ribonuclease H"/>
    <property type="match status" value="1"/>
</dbReference>
<keyword evidence="1" id="KW-0812">Transmembrane</keyword>
<feature type="non-terminal residue" evidence="3">
    <location>
        <position position="1"/>
    </location>
</feature>
<proteinExistence type="predicted"/>
<organism evidence="3 4">
    <name type="scientific">Thiorhodococcus minor</name>
    <dbReference type="NCBI Taxonomy" id="57489"/>
    <lineage>
        <taxon>Bacteria</taxon>
        <taxon>Pseudomonadati</taxon>
        <taxon>Pseudomonadota</taxon>
        <taxon>Gammaproteobacteria</taxon>
        <taxon>Chromatiales</taxon>
        <taxon>Chromatiaceae</taxon>
        <taxon>Thiorhodococcus</taxon>
    </lineage>
</organism>
<accession>A0A6M0JYP1</accession>
<protein>
    <submittedName>
        <fullName evidence="3">IS630 family transposase</fullName>
    </submittedName>
</protein>
<gene>
    <name evidence="3" type="ORF">G3446_07645</name>
</gene>
<dbReference type="RefSeq" id="WP_164452234.1">
    <property type="nucleotide sequence ID" value="NZ_JAAIJQ010000016.1"/>
</dbReference>
<dbReference type="Pfam" id="PF13358">
    <property type="entry name" value="DDE_3"/>
    <property type="match status" value="1"/>
</dbReference>
<dbReference type="PANTHER" id="PTHR46564:SF1">
    <property type="entry name" value="TRANSPOSASE"/>
    <property type="match status" value="1"/>
</dbReference>
<evidence type="ECO:0000256" key="1">
    <source>
        <dbReference type="SAM" id="Phobius"/>
    </source>
</evidence>
<dbReference type="GO" id="GO:0003676">
    <property type="term" value="F:nucleic acid binding"/>
    <property type="evidence" value="ECO:0007669"/>
    <property type="project" value="InterPro"/>
</dbReference>
<evidence type="ECO:0000259" key="2">
    <source>
        <dbReference type="Pfam" id="PF13358"/>
    </source>
</evidence>
<comment type="caution">
    <text evidence="3">The sequence shown here is derived from an EMBL/GenBank/DDBJ whole genome shotgun (WGS) entry which is preliminary data.</text>
</comment>
<feature type="transmembrane region" description="Helical" evidence="1">
    <location>
        <begin position="6"/>
        <end position="30"/>
    </location>
</feature>
<feature type="domain" description="Tc1-like transposase DDE" evidence="2">
    <location>
        <begin position="30"/>
        <end position="143"/>
    </location>
</feature>
<dbReference type="NCBIfam" id="NF033545">
    <property type="entry name" value="transpos_IS630"/>
    <property type="match status" value="1"/>
</dbReference>
<dbReference type="AlphaFoldDB" id="A0A6M0JYP1"/>
<dbReference type="InterPro" id="IPR038717">
    <property type="entry name" value="Tc1-like_DDE_dom"/>
</dbReference>
<dbReference type="Proteomes" id="UP000483379">
    <property type="component" value="Unassembled WGS sequence"/>
</dbReference>
<reference evidence="3 4" key="1">
    <citation type="submission" date="2020-02" db="EMBL/GenBank/DDBJ databases">
        <title>Genome sequences of Thiorhodococcus mannitoliphagus and Thiorhodococcus minor, purple sulfur photosynthetic bacteria in the gammaproteobacterial family, Chromatiaceae.</title>
        <authorList>
            <person name="Aviles F.A."/>
            <person name="Meyer T.E."/>
            <person name="Kyndt J.A."/>
        </authorList>
    </citation>
    <scope>NUCLEOTIDE SEQUENCE [LARGE SCALE GENOMIC DNA]</scope>
    <source>
        <strain evidence="3 4">DSM 11518</strain>
    </source>
</reference>
<dbReference type="InterPro" id="IPR036397">
    <property type="entry name" value="RNaseH_sf"/>
</dbReference>
<keyword evidence="1" id="KW-0472">Membrane</keyword>
<evidence type="ECO:0000313" key="3">
    <source>
        <dbReference type="EMBL" id="NEV61763.1"/>
    </source>
</evidence>
<evidence type="ECO:0000313" key="4">
    <source>
        <dbReference type="Proteomes" id="UP000483379"/>
    </source>
</evidence>
<keyword evidence="1" id="KW-1133">Transmembrane helix</keyword>
<name>A0A6M0JYP1_9GAMM</name>